<dbReference type="Proteomes" id="UP001597262">
    <property type="component" value="Unassembled WGS sequence"/>
</dbReference>
<organism evidence="1 2">
    <name type="scientific">Paenibacillus puldeungensis</name>
    <dbReference type="NCBI Taxonomy" id="696536"/>
    <lineage>
        <taxon>Bacteria</taxon>
        <taxon>Bacillati</taxon>
        <taxon>Bacillota</taxon>
        <taxon>Bacilli</taxon>
        <taxon>Bacillales</taxon>
        <taxon>Paenibacillaceae</taxon>
        <taxon>Paenibacillus</taxon>
    </lineage>
</organism>
<reference evidence="2" key="1">
    <citation type="journal article" date="2019" name="Int. J. Syst. Evol. Microbiol.">
        <title>The Global Catalogue of Microorganisms (GCM) 10K type strain sequencing project: providing services to taxonomists for standard genome sequencing and annotation.</title>
        <authorList>
            <consortium name="The Broad Institute Genomics Platform"/>
            <consortium name="The Broad Institute Genome Sequencing Center for Infectious Disease"/>
            <person name="Wu L."/>
            <person name="Ma J."/>
        </authorList>
    </citation>
    <scope>NUCLEOTIDE SEQUENCE [LARGE SCALE GENOMIC DNA]</scope>
    <source>
        <strain evidence="2">CCUG 59189</strain>
    </source>
</reference>
<proteinExistence type="predicted"/>
<evidence type="ECO:0000313" key="1">
    <source>
        <dbReference type="EMBL" id="MFD1177721.1"/>
    </source>
</evidence>
<dbReference type="EMBL" id="JBHTLM010000011">
    <property type="protein sequence ID" value="MFD1177721.1"/>
    <property type="molecule type" value="Genomic_DNA"/>
</dbReference>
<protein>
    <submittedName>
        <fullName evidence="1">Uncharacterized protein</fullName>
    </submittedName>
</protein>
<keyword evidence="2" id="KW-1185">Reference proteome</keyword>
<evidence type="ECO:0000313" key="2">
    <source>
        <dbReference type="Proteomes" id="UP001597262"/>
    </source>
</evidence>
<sequence>MMYCWRITKYDPAYRDHKGNFEKEEWTSFSDIGKVFGGSQFAISDYLSIESKYISAVTILMKCMNASSLEISNVEKFENSIVQNQYVARNMVEMFTTIKNGDNIDVTNIPDLCKLILRDHLWGKLSTSSMFVHFGYDYYMYIGLQKECQLGLNEIRESGLFVEAFTSPYLI</sequence>
<accession>A0ABW3S011</accession>
<dbReference type="RefSeq" id="WP_379320168.1">
    <property type="nucleotide sequence ID" value="NZ_JBHTLM010000011.1"/>
</dbReference>
<gene>
    <name evidence="1" type="ORF">ACFQ3W_15625</name>
</gene>
<name>A0ABW3S011_9BACL</name>
<comment type="caution">
    <text evidence="1">The sequence shown here is derived from an EMBL/GenBank/DDBJ whole genome shotgun (WGS) entry which is preliminary data.</text>
</comment>